<dbReference type="PRINTS" id="PR00156">
    <property type="entry name" value="COPPERBLUE"/>
</dbReference>
<proteinExistence type="predicted"/>
<keyword evidence="3 7" id="KW-0479">Metal-binding</keyword>
<evidence type="ECO:0000256" key="2">
    <source>
        <dbReference type="ARBA" id="ARBA00022448"/>
    </source>
</evidence>
<dbReference type="GO" id="GO:0042597">
    <property type="term" value="C:periplasmic space"/>
    <property type="evidence" value="ECO:0007669"/>
    <property type="project" value="UniProtKB-SubCell"/>
</dbReference>
<keyword evidence="5" id="KW-0249">Electron transport</keyword>
<dbReference type="PANTHER" id="PTHR36507">
    <property type="entry name" value="BLL1555 PROTEIN"/>
    <property type="match status" value="1"/>
</dbReference>
<dbReference type="EMBL" id="MGHY01000021">
    <property type="protein sequence ID" value="OGM79081.1"/>
    <property type="molecule type" value="Genomic_DNA"/>
</dbReference>
<dbReference type="PRINTS" id="PR00155">
    <property type="entry name" value="AMICYANIN"/>
</dbReference>
<feature type="binding site" evidence="7">
    <location>
        <position position="39"/>
    </location>
    <ligand>
        <name>Cu cation</name>
        <dbReference type="ChEBI" id="CHEBI:23378"/>
    </ligand>
</feature>
<name>A0A1F8CS54_9BACT</name>
<dbReference type="Proteomes" id="UP000178999">
    <property type="component" value="Unassembled WGS sequence"/>
</dbReference>
<reference evidence="9 10" key="1">
    <citation type="journal article" date="2016" name="Nat. Commun.">
        <title>Thousands of microbial genomes shed light on interconnected biogeochemical processes in an aquifer system.</title>
        <authorList>
            <person name="Anantharaman K."/>
            <person name="Brown C.T."/>
            <person name="Hug L.A."/>
            <person name="Sharon I."/>
            <person name="Castelle C.J."/>
            <person name="Probst A.J."/>
            <person name="Thomas B.C."/>
            <person name="Singh A."/>
            <person name="Wilkins M.J."/>
            <person name="Karaoz U."/>
            <person name="Brodie E.L."/>
            <person name="Williams K.H."/>
            <person name="Hubbard S.S."/>
            <person name="Banfield J.F."/>
        </authorList>
    </citation>
    <scope>NUCLEOTIDE SEQUENCE [LARGE SCALE GENOMIC DNA]</scope>
</reference>
<comment type="subcellular location">
    <subcellularLocation>
        <location evidence="1">Periplasm</location>
    </subcellularLocation>
</comment>
<dbReference type="AlphaFoldDB" id="A0A1F8CS54"/>
<dbReference type="Pfam" id="PF13473">
    <property type="entry name" value="Cupredoxin_1"/>
    <property type="match status" value="1"/>
</dbReference>
<feature type="binding site" evidence="7">
    <location>
        <position position="80"/>
    </location>
    <ligand>
        <name>Cu cation</name>
        <dbReference type="ChEBI" id="CHEBI:23378"/>
    </ligand>
</feature>
<evidence type="ECO:0000256" key="1">
    <source>
        <dbReference type="ARBA" id="ARBA00004418"/>
    </source>
</evidence>
<dbReference type="PANTHER" id="PTHR36507:SF1">
    <property type="entry name" value="BLL1555 PROTEIN"/>
    <property type="match status" value="1"/>
</dbReference>
<keyword evidence="6 7" id="KW-0186">Copper</keyword>
<gene>
    <name evidence="9" type="ORF">A2382_01370</name>
</gene>
<dbReference type="Gene3D" id="2.60.40.420">
    <property type="entry name" value="Cupredoxins - blue copper proteins"/>
    <property type="match status" value="1"/>
</dbReference>
<dbReference type="InterPro" id="IPR008972">
    <property type="entry name" value="Cupredoxin"/>
</dbReference>
<evidence type="ECO:0000256" key="4">
    <source>
        <dbReference type="ARBA" id="ARBA00022764"/>
    </source>
</evidence>
<dbReference type="InterPro" id="IPR052721">
    <property type="entry name" value="ET_Amicyanin"/>
</dbReference>
<evidence type="ECO:0000313" key="9">
    <source>
        <dbReference type="EMBL" id="OGM79081.1"/>
    </source>
</evidence>
<evidence type="ECO:0000259" key="8">
    <source>
        <dbReference type="Pfam" id="PF13473"/>
    </source>
</evidence>
<dbReference type="InterPro" id="IPR002386">
    <property type="entry name" value="Amicyanin/Pseudoazurin"/>
</dbReference>
<feature type="domain" description="EfeO-type cupredoxin-like" evidence="8">
    <location>
        <begin position="8"/>
        <end position="86"/>
    </location>
</feature>
<dbReference type="InterPro" id="IPR001235">
    <property type="entry name" value="Copper_blue_Plastocyanin"/>
</dbReference>
<feature type="binding site" evidence="7">
    <location>
        <position position="77"/>
    </location>
    <ligand>
        <name>Cu cation</name>
        <dbReference type="ChEBI" id="CHEBI:23378"/>
    </ligand>
</feature>
<evidence type="ECO:0000313" key="10">
    <source>
        <dbReference type="Proteomes" id="UP000178999"/>
    </source>
</evidence>
<dbReference type="InterPro" id="IPR028096">
    <property type="entry name" value="EfeO_Cupredoxin"/>
</dbReference>
<evidence type="ECO:0000256" key="5">
    <source>
        <dbReference type="ARBA" id="ARBA00022982"/>
    </source>
</evidence>
<accession>A0A1F8CS54</accession>
<keyword evidence="2" id="KW-0813">Transport</keyword>
<comment type="caution">
    <text evidence="9">The sequence shown here is derived from an EMBL/GenBank/DDBJ whole genome shotgun (WGS) entry which is preliminary data.</text>
</comment>
<dbReference type="GO" id="GO:0009055">
    <property type="term" value="F:electron transfer activity"/>
    <property type="evidence" value="ECO:0007669"/>
    <property type="project" value="InterPro"/>
</dbReference>
<dbReference type="SUPFAM" id="SSF49503">
    <property type="entry name" value="Cupredoxins"/>
    <property type="match status" value="1"/>
</dbReference>
<comment type="cofactor">
    <cofactor evidence="7">
        <name>Cu cation</name>
        <dbReference type="ChEBI" id="CHEBI:23378"/>
    </cofactor>
    <text evidence="7">Binds 1 copper ion per subunit.</text>
</comment>
<sequence>MNNQEGTIIEISGFKYNPSQLTVKPGETITVINNDLVGHTLTNDSGLFDTGLISNKNKVTFTAPENPGEYPFHCTPHPFMKGALTVQ</sequence>
<dbReference type="InterPro" id="IPR028871">
    <property type="entry name" value="BlueCu_1_BS"/>
</dbReference>
<evidence type="ECO:0000256" key="3">
    <source>
        <dbReference type="ARBA" id="ARBA00022723"/>
    </source>
</evidence>
<feature type="binding site" evidence="7">
    <location>
        <position position="74"/>
    </location>
    <ligand>
        <name>Cu cation</name>
        <dbReference type="ChEBI" id="CHEBI:23378"/>
    </ligand>
</feature>
<organism evidence="9 10">
    <name type="scientific">Candidatus Woesebacteria bacterium RIFOXYB1_FULL_38_16</name>
    <dbReference type="NCBI Taxonomy" id="1802538"/>
    <lineage>
        <taxon>Bacteria</taxon>
        <taxon>Candidatus Woeseibacteriota</taxon>
    </lineage>
</organism>
<evidence type="ECO:0000256" key="6">
    <source>
        <dbReference type="ARBA" id="ARBA00023008"/>
    </source>
</evidence>
<keyword evidence="4" id="KW-0574">Periplasm</keyword>
<dbReference type="PROSITE" id="PS00196">
    <property type="entry name" value="COPPER_BLUE"/>
    <property type="match status" value="1"/>
</dbReference>
<dbReference type="GO" id="GO:0005507">
    <property type="term" value="F:copper ion binding"/>
    <property type="evidence" value="ECO:0007669"/>
    <property type="project" value="InterPro"/>
</dbReference>
<dbReference type="STRING" id="1802538.A2382_01370"/>
<protein>
    <recommendedName>
        <fullName evidence="8">EfeO-type cupredoxin-like domain-containing protein</fullName>
    </recommendedName>
</protein>
<evidence type="ECO:0000256" key="7">
    <source>
        <dbReference type="PIRSR" id="PIRSR602386-1"/>
    </source>
</evidence>